<accession>A0A9D9NQU9</accession>
<dbReference type="Pfam" id="PF16189">
    <property type="entry name" value="Creatinase_N_2"/>
    <property type="match status" value="1"/>
</dbReference>
<feature type="domain" description="Peptidase M24 C-terminal" evidence="6">
    <location>
        <begin position="543"/>
        <end position="603"/>
    </location>
</feature>
<organism evidence="7 8">
    <name type="scientific">Candidatus Merdivivens faecigallinarum</name>
    <dbReference type="NCBI Taxonomy" id="2840871"/>
    <lineage>
        <taxon>Bacteria</taxon>
        <taxon>Pseudomonadati</taxon>
        <taxon>Bacteroidota</taxon>
        <taxon>Bacteroidia</taxon>
        <taxon>Bacteroidales</taxon>
        <taxon>Muribaculaceae</taxon>
        <taxon>Muribaculaceae incertae sedis</taxon>
        <taxon>Candidatus Merdivivens</taxon>
    </lineage>
</organism>
<feature type="domain" description="Creatinase N-terminal" evidence="5">
    <location>
        <begin position="7"/>
        <end position="132"/>
    </location>
</feature>
<dbReference type="SUPFAM" id="SSF53092">
    <property type="entry name" value="Creatinase/prolidase N-terminal domain"/>
    <property type="match status" value="2"/>
</dbReference>
<keyword evidence="7" id="KW-0031">Aminopeptidase</keyword>
<feature type="domain" description="Peptidase M24" evidence="4">
    <location>
        <begin position="317"/>
        <end position="535"/>
    </location>
</feature>
<dbReference type="InterPro" id="IPR050422">
    <property type="entry name" value="X-Pro_aminopeptidase_P"/>
</dbReference>
<proteinExistence type="inferred from homology"/>
<dbReference type="Pfam" id="PF00557">
    <property type="entry name" value="Peptidase_M24"/>
    <property type="match status" value="1"/>
</dbReference>
<dbReference type="EMBL" id="JADILY010000152">
    <property type="protein sequence ID" value="MBO8482330.1"/>
    <property type="molecule type" value="Genomic_DNA"/>
</dbReference>
<dbReference type="SUPFAM" id="SSF55920">
    <property type="entry name" value="Creatinase/aminopeptidase"/>
    <property type="match status" value="1"/>
</dbReference>
<comment type="caution">
    <text evidence="7">The sequence shown here is derived from an EMBL/GenBank/DDBJ whole genome shotgun (WGS) entry which is preliminary data.</text>
</comment>
<dbReference type="Gene3D" id="3.90.230.10">
    <property type="entry name" value="Creatinase/methionine aminopeptidase superfamily"/>
    <property type="match status" value="1"/>
</dbReference>
<dbReference type="InterPro" id="IPR000994">
    <property type="entry name" value="Pept_M24"/>
</dbReference>
<reference evidence="7" key="2">
    <citation type="journal article" date="2021" name="PeerJ">
        <title>Extensive microbial diversity within the chicken gut microbiome revealed by metagenomics and culture.</title>
        <authorList>
            <person name="Gilroy R."/>
            <person name="Ravi A."/>
            <person name="Getino M."/>
            <person name="Pursley I."/>
            <person name="Horton D.L."/>
            <person name="Alikhan N.F."/>
            <person name="Baker D."/>
            <person name="Gharbi K."/>
            <person name="Hall N."/>
            <person name="Watson M."/>
            <person name="Adriaenssens E.M."/>
            <person name="Foster-Nyarko E."/>
            <person name="Jarju S."/>
            <person name="Secka A."/>
            <person name="Antonio M."/>
            <person name="Oren A."/>
            <person name="Chaudhuri R.R."/>
            <person name="La Ragione R."/>
            <person name="Hildebrand F."/>
            <person name="Pallen M.J."/>
        </authorList>
    </citation>
    <scope>NUCLEOTIDE SEQUENCE</scope>
    <source>
        <strain evidence="7">B3-2255</strain>
    </source>
</reference>
<keyword evidence="2" id="KW-0479">Metal-binding</keyword>
<evidence type="ECO:0000259" key="6">
    <source>
        <dbReference type="Pfam" id="PF16188"/>
    </source>
</evidence>
<dbReference type="Gene3D" id="3.40.350.10">
    <property type="entry name" value="Creatinase/prolidase N-terminal domain"/>
    <property type="match status" value="2"/>
</dbReference>
<protein>
    <submittedName>
        <fullName evidence="7">Aminopeptidase P family N-terminal domain-containing protein</fullName>
    </submittedName>
</protein>
<dbReference type="InterPro" id="IPR029149">
    <property type="entry name" value="Creatin/AminoP/Spt16_N"/>
</dbReference>
<dbReference type="GO" id="GO:0004177">
    <property type="term" value="F:aminopeptidase activity"/>
    <property type="evidence" value="ECO:0007669"/>
    <property type="project" value="UniProtKB-KW"/>
</dbReference>
<gene>
    <name evidence="7" type="ORF">IAC87_07310</name>
</gene>
<evidence type="ECO:0000313" key="7">
    <source>
        <dbReference type="EMBL" id="MBO8482330.1"/>
    </source>
</evidence>
<dbReference type="InterPro" id="IPR032416">
    <property type="entry name" value="Peptidase_M24_C"/>
</dbReference>
<evidence type="ECO:0000259" key="5">
    <source>
        <dbReference type="Pfam" id="PF01321"/>
    </source>
</evidence>
<evidence type="ECO:0000259" key="4">
    <source>
        <dbReference type="Pfam" id="PF00557"/>
    </source>
</evidence>
<evidence type="ECO:0000313" key="8">
    <source>
        <dbReference type="Proteomes" id="UP000823772"/>
    </source>
</evidence>
<dbReference type="AlphaFoldDB" id="A0A9D9NQU9"/>
<dbReference type="PANTHER" id="PTHR43763">
    <property type="entry name" value="XAA-PRO AMINOPEPTIDASE 1"/>
    <property type="match status" value="1"/>
</dbReference>
<dbReference type="PANTHER" id="PTHR43763:SF6">
    <property type="entry name" value="XAA-PRO AMINOPEPTIDASE 1"/>
    <property type="match status" value="1"/>
</dbReference>
<dbReference type="Pfam" id="PF16188">
    <property type="entry name" value="Peptidase_M24_C"/>
    <property type="match status" value="1"/>
</dbReference>
<comment type="similarity">
    <text evidence="1">Belongs to the peptidase M24B family.</text>
</comment>
<dbReference type="Pfam" id="PF01321">
    <property type="entry name" value="Creatinase_N"/>
    <property type="match status" value="1"/>
</dbReference>
<evidence type="ECO:0000256" key="1">
    <source>
        <dbReference type="ARBA" id="ARBA00008766"/>
    </source>
</evidence>
<dbReference type="InterPro" id="IPR036005">
    <property type="entry name" value="Creatinase/aminopeptidase-like"/>
</dbReference>
<keyword evidence="3" id="KW-0378">Hydrolase</keyword>
<name>A0A9D9NQU9_9BACT</name>
<reference evidence="7" key="1">
    <citation type="submission" date="2020-10" db="EMBL/GenBank/DDBJ databases">
        <authorList>
            <person name="Gilroy R."/>
        </authorList>
    </citation>
    <scope>NUCLEOTIDE SEQUENCE</scope>
    <source>
        <strain evidence="7">B3-2255</strain>
    </source>
</reference>
<dbReference type="Proteomes" id="UP000823772">
    <property type="component" value="Unassembled WGS sequence"/>
</dbReference>
<keyword evidence="7" id="KW-0645">Protease</keyword>
<evidence type="ECO:0000256" key="3">
    <source>
        <dbReference type="ARBA" id="ARBA00022801"/>
    </source>
</evidence>
<evidence type="ECO:0000256" key="2">
    <source>
        <dbReference type="ARBA" id="ARBA00022723"/>
    </source>
</evidence>
<dbReference type="GO" id="GO:0005737">
    <property type="term" value="C:cytoplasm"/>
    <property type="evidence" value="ECO:0007669"/>
    <property type="project" value="UniProtKB-ARBA"/>
</dbReference>
<dbReference type="FunFam" id="3.90.230.10:FF:000009">
    <property type="entry name" value="xaa-Pro aminopeptidase 2"/>
    <property type="match status" value="1"/>
</dbReference>
<dbReference type="InterPro" id="IPR000587">
    <property type="entry name" value="Creatinase_N"/>
</dbReference>
<sequence>MDKIKDRIAALRRLMKENGWDAAVISGSDPHSDEYVPARWQAREWISGFTGSAGDVVVTETHAGLWTDSRYFIQAGKELEGSGMELHKTRIPGAVYIPEWLGRAAKEKPGFKVGIDGLTMSRTEVEAIEAAITPYGGQIADSPDFISEIWEDRPEYPDAPACTMPVKFAGKSRKQKLTWLREKISAENCSAMLVTALDETAWLLNIRGGDIDYNPLLLAYTVVTENGCTLFADNGKFSQSDIEELHNDGIGLQPYESVDTYLHMLSKEGKRIMTDSGTVNYHLYKSISDSFGAQRITCLRSPMAMEKAIKNSAEIDGMKKAAISDGVAMTKFFIWLDGQMKLTKKGLAKVSETDAARKLDGLRKDMGALDESFATISAYGENAALPHYSAEEGSCSYLRPRGLYLVDSGGQYPWGTTDITRTIPLGRCSRKEKKGYTLVLKGMIALAMARFPEGTTGTNIDALARNPLWQNHLDFGHGTGHGVGHRLCVHEGPQAIRHNWVDCPLLPGMITSDEPGLYVEGQFGIRHENLLLCKEAEKNEFGKWLCFETITYTHIDTAAINKSLLSDDEIKWLNSYNRMVYTKLRRFLERDERKWLKKRCRPIRFRSLL</sequence>
<dbReference type="GO" id="GO:0046872">
    <property type="term" value="F:metal ion binding"/>
    <property type="evidence" value="ECO:0007669"/>
    <property type="project" value="UniProtKB-KW"/>
</dbReference>